<sequence length="505" mass="57712">MYTLNYKISHSNQAKQILKVDATLPSNSEDVLKLFKGKVKLLSFECDHPFTESNPYILIEGSNSPIHISYTVQISTPGKHGFYGTVSEQLTIFAGEQVFLFPTSLMLSGNFTPSTTIKSVEVVYDFPTYTSCIVPFKHTETSSLCQLPRWCDVYELLKSAYTFGNLQALCMPSESNSLHIHLDAQLDLLDTPIVQNIESLFQYYVDLFNMPQHTLSLILLASTPEPILGGCGRHVICSSFNPYEVRDWQLLAHRMFHSFMDTALPLSDFHMPPNLWLTEGLATYYENAALNILSANLKGELGIHVDKEFNRLYTRYLYAKLKDSTHFAFPPMAEKYIRSAGKLEFLHYTHAPLIVKYIEDTFAIPPQQPHRMLRTLLSLGSHEPFSMQKFFTLILGPQVDAFAQNFLFEDGLLPLWYLSDGSFFTPEELINDLNYFEYLLYSWFVLEDPTYKMAELSLPHLESCLTPIKQNHLSFAHPSIEDQVKTYSASLYQALKNQCAKFPPQ</sequence>
<dbReference type="SUPFAM" id="SSF55486">
    <property type="entry name" value="Metalloproteases ('zincins'), catalytic domain"/>
    <property type="match status" value="1"/>
</dbReference>
<dbReference type="RefSeq" id="WP_249332211.1">
    <property type="nucleotide sequence ID" value="NZ_JACRSY010000007.1"/>
</dbReference>
<comment type="caution">
    <text evidence="1">The sequence shown here is derived from an EMBL/GenBank/DDBJ whole genome shotgun (WGS) entry which is preliminary data.</text>
</comment>
<dbReference type="EMBL" id="JACRSY010000007">
    <property type="protein sequence ID" value="MBC8579059.1"/>
    <property type="molecule type" value="Genomic_DNA"/>
</dbReference>
<dbReference type="Proteomes" id="UP000655830">
    <property type="component" value="Unassembled WGS sequence"/>
</dbReference>
<name>A0A926EGE1_9FIRM</name>
<proteinExistence type="predicted"/>
<gene>
    <name evidence="1" type="ORF">H8718_05860</name>
</gene>
<reference evidence="1" key="1">
    <citation type="submission" date="2020-08" db="EMBL/GenBank/DDBJ databases">
        <title>Genome public.</title>
        <authorList>
            <person name="Liu C."/>
            <person name="Sun Q."/>
        </authorList>
    </citation>
    <scope>NUCLEOTIDE SEQUENCE</scope>
    <source>
        <strain evidence="1">NSJ-12</strain>
    </source>
</reference>
<evidence type="ECO:0008006" key="3">
    <source>
        <dbReference type="Google" id="ProtNLM"/>
    </source>
</evidence>
<keyword evidence="2" id="KW-1185">Reference proteome</keyword>
<evidence type="ECO:0000313" key="1">
    <source>
        <dbReference type="EMBL" id="MBC8579059.1"/>
    </source>
</evidence>
<dbReference type="AlphaFoldDB" id="A0A926EGE1"/>
<accession>A0A926EGE1</accession>
<organism evidence="1 2">
    <name type="scientific">Zhenhengia yiwuensis</name>
    <dbReference type="NCBI Taxonomy" id="2763666"/>
    <lineage>
        <taxon>Bacteria</taxon>
        <taxon>Bacillati</taxon>
        <taxon>Bacillota</taxon>
        <taxon>Clostridia</taxon>
        <taxon>Lachnospirales</taxon>
        <taxon>Lachnospiraceae</taxon>
        <taxon>Zhenhengia</taxon>
    </lineage>
</organism>
<evidence type="ECO:0000313" key="2">
    <source>
        <dbReference type="Proteomes" id="UP000655830"/>
    </source>
</evidence>
<protein>
    <recommendedName>
        <fullName evidence="3">Peptidase M61 catalytic domain-containing protein</fullName>
    </recommendedName>
</protein>